<evidence type="ECO:0000313" key="2">
    <source>
        <dbReference type="EMBL" id="CEA17120.1"/>
    </source>
</evidence>
<dbReference type="HOGENOM" id="CLU_097071_0_0_10"/>
<dbReference type="InterPro" id="IPR003141">
    <property type="entry name" value="Pol/His_phosphatase_N"/>
</dbReference>
<evidence type="ECO:0000259" key="1">
    <source>
        <dbReference type="SMART" id="SM00481"/>
    </source>
</evidence>
<proteinExistence type="predicted"/>
<evidence type="ECO:0000313" key="3">
    <source>
        <dbReference type="Proteomes" id="UP000032417"/>
    </source>
</evidence>
<reference evidence="2 3" key="1">
    <citation type="submission" date="2014-08" db="EMBL/GenBank/DDBJ databases">
        <authorList>
            <person name="Wibberg D."/>
        </authorList>
    </citation>
    <scope>NUCLEOTIDE SEQUENCE [LARGE SCALE GENOMIC DNA]</scope>
    <source>
        <strain evidence="3">ING2-E5B</strain>
    </source>
</reference>
<dbReference type="PANTHER" id="PTHR42924">
    <property type="entry name" value="EXONUCLEASE"/>
    <property type="match status" value="1"/>
</dbReference>
<dbReference type="SUPFAM" id="SSF89550">
    <property type="entry name" value="PHP domain-like"/>
    <property type="match status" value="1"/>
</dbReference>
<name>A0A098C2H9_9BACT</name>
<dbReference type="OrthoDB" id="9791620at2"/>
<dbReference type="PATRIC" id="fig|1562970.3.peg.2369"/>
<dbReference type="SMART" id="SM00481">
    <property type="entry name" value="POLIIIAc"/>
    <property type="match status" value="1"/>
</dbReference>
<feature type="domain" description="Polymerase/histidinol phosphatase N-terminal" evidence="1">
    <location>
        <begin position="6"/>
        <end position="74"/>
    </location>
</feature>
<dbReference type="EMBL" id="LN515532">
    <property type="protein sequence ID" value="CEA17120.1"/>
    <property type="molecule type" value="Genomic_DNA"/>
</dbReference>
<keyword evidence="3" id="KW-1185">Reference proteome</keyword>
<gene>
    <name evidence="2" type="ORF">ING2E5B_2395</name>
</gene>
<dbReference type="GO" id="GO:0004534">
    <property type="term" value="F:5'-3' RNA exonuclease activity"/>
    <property type="evidence" value="ECO:0007669"/>
    <property type="project" value="TreeGrafter"/>
</dbReference>
<dbReference type="Proteomes" id="UP000032417">
    <property type="component" value="Chromosome 1"/>
</dbReference>
<dbReference type="AlphaFoldDB" id="A0A098C2H9"/>
<dbReference type="GO" id="GO:0035312">
    <property type="term" value="F:5'-3' DNA exonuclease activity"/>
    <property type="evidence" value="ECO:0007669"/>
    <property type="project" value="TreeGrafter"/>
</dbReference>
<dbReference type="CDD" id="cd07432">
    <property type="entry name" value="PHP_HisPPase"/>
    <property type="match status" value="1"/>
</dbReference>
<dbReference type="InterPro" id="IPR004013">
    <property type="entry name" value="PHP_dom"/>
</dbReference>
<protein>
    <submittedName>
        <fullName evidence="2">PHP domain-containing protein</fullName>
    </submittedName>
</protein>
<dbReference type="STRING" id="1562970.ING2E5B_2395"/>
<dbReference type="Pfam" id="PF02811">
    <property type="entry name" value="PHP"/>
    <property type="match status" value="1"/>
</dbReference>
<dbReference type="InterPro" id="IPR016195">
    <property type="entry name" value="Pol/histidinol_Pase-like"/>
</dbReference>
<dbReference type="InterPro" id="IPR052018">
    <property type="entry name" value="PHP_domain"/>
</dbReference>
<organism evidence="2 3">
    <name type="scientific">Fermentimonas caenicola</name>
    <dbReference type="NCBI Taxonomy" id="1562970"/>
    <lineage>
        <taxon>Bacteria</taxon>
        <taxon>Pseudomonadati</taxon>
        <taxon>Bacteroidota</taxon>
        <taxon>Bacteroidia</taxon>
        <taxon>Bacteroidales</taxon>
        <taxon>Dysgonomonadaceae</taxon>
        <taxon>Fermentimonas</taxon>
    </lineage>
</organism>
<accession>A0A098C2H9</accession>
<dbReference type="Gene3D" id="3.20.20.140">
    <property type="entry name" value="Metal-dependent hydrolases"/>
    <property type="match status" value="1"/>
</dbReference>
<dbReference type="KEGG" id="pbt:ING2E5B_2395"/>
<dbReference type="PANTHER" id="PTHR42924:SF3">
    <property type="entry name" value="POLYMERASE_HISTIDINOL PHOSPHATASE N-TERMINAL DOMAIN-CONTAINING PROTEIN"/>
    <property type="match status" value="1"/>
</dbReference>
<sequence>MGYFNADLHIHTCLSPCGDVDMSPRNIINIAIERNLQIIAITDHNSTHNVSVCVELGNRKGLFVIPGCEVNTIEEVHCLCYFPHLWALDDFQKYLDSRIANIKNDPDKFGYQVAVDENDVIIYEEERSLFIGIMDSIDTLAKVVHKLGGLFVPAHIDRPVNSLFSQLGFIPKDLDYDALEVSKRTTVDDFTEKHPELKGEFFLQNSDAHYTDDIAVAYNMFKMESANWECFKLLFNKQ</sequence>